<evidence type="ECO:0000313" key="6">
    <source>
        <dbReference type="Proteomes" id="UP000245056"/>
    </source>
</evidence>
<feature type="compositionally biased region" description="Polar residues" evidence="3">
    <location>
        <begin position="1"/>
        <end position="13"/>
    </location>
</feature>
<dbReference type="Proteomes" id="UP000245056">
    <property type="component" value="Unassembled WGS sequence"/>
</dbReference>
<keyword evidence="1 2" id="KW-0238">DNA-binding</keyword>
<dbReference type="PANTHER" id="PTHR30055">
    <property type="entry name" value="HTH-TYPE TRANSCRIPTIONAL REGULATOR RUTR"/>
    <property type="match status" value="1"/>
</dbReference>
<feature type="domain" description="HTH tetR-type" evidence="4">
    <location>
        <begin position="25"/>
        <end position="85"/>
    </location>
</feature>
<proteinExistence type="predicted"/>
<evidence type="ECO:0000313" key="5">
    <source>
        <dbReference type="EMBL" id="PWE38871.1"/>
    </source>
</evidence>
<dbReference type="AlphaFoldDB" id="A0A2U2D0H1"/>
<dbReference type="PANTHER" id="PTHR30055:SF223">
    <property type="entry name" value="HTH-TYPE TRANSCRIPTIONAL REGULATOR UIDR"/>
    <property type="match status" value="1"/>
</dbReference>
<dbReference type="SUPFAM" id="SSF46689">
    <property type="entry name" value="Homeodomain-like"/>
    <property type="match status" value="1"/>
</dbReference>
<dbReference type="InterPro" id="IPR001647">
    <property type="entry name" value="HTH_TetR"/>
</dbReference>
<evidence type="ECO:0000256" key="2">
    <source>
        <dbReference type="PROSITE-ProRule" id="PRU00335"/>
    </source>
</evidence>
<dbReference type="PROSITE" id="PS50977">
    <property type="entry name" value="HTH_TETR_2"/>
    <property type="match status" value="1"/>
</dbReference>
<protein>
    <submittedName>
        <fullName evidence="5">TetR family transcriptional regulator</fullName>
    </submittedName>
</protein>
<sequence length="227" mass="25316">MAVMDTQNQSTDAQGPKRRRAPKGEMRRMALLDAATEVFARDGYLGASMRDVADIAGITTVGLLHHFPNKVALLRALIDRRDERVVARFGDLATAPTLEGFLQFLRLSMSFSVEDACECQASVMINTESLSEKHPAFPWYKDKFDMVHGHAQAHLGSLQEAGEIRQEVDVKALAQEIFSMMDGLQIQWLRGRAEVDVLNVFDGYLRRLAADLKADLKADLNADLKPE</sequence>
<dbReference type="EMBL" id="QFAW01000067">
    <property type="protein sequence ID" value="PWE38871.1"/>
    <property type="molecule type" value="Genomic_DNA"/>
</dbReference>
<evidence type="ECO:0000259" key="4">
    <source>
        <dbReference type="PROSITE" id="PS50977"/>
    </source>
</evidence>
<accession>A0A2U2D0H1</accession>
<dbReference type="SUPFAM" id="SSF48498">
    <property type="entry name" value="Tetracyclin repressor-like, C-terminal domain"/>
    <property type="match status" value="1"/>
</dbReference>
<reference evidence="5 6" key="1">
    <citation type="submission" date="2018-05" db="EMBL/GenBank/DDBJ databases">
        <title>Genome sequences of two Antarctic strains of Pseudomonas prosekii: insights into adaptation to extreme conditions.</title>
        <authorList>
            <person name="Snopkova K."/>
            <person name="Dufkova K."/>
            <person name="Cejkova D."/>
            <person name="Sedlacek I."/>
            <person name="Smajs D."/>
        </authorList>
    </citation>
    <scope>NUCLEOTIDE SEQUENCE [LARGE SCALE GENOMIC DNA]</scope>
    <source>
        <strain evidence="5 6">P2673</strain>
    </source>
</reference>
<dbReference type="Gene3D" id="1.10.357.10">
    <property type="entry name" value="Tetracycline Repressor, domain 2"/>
    <property type="match status" value="1"/>
</dbReference>
<dbReference type="Pfam" id="PF00440">
    <property type="entry name" value="TetR_N"/>
    <property type="match status" value="1"/>
</dbReference>
<organism evidence="5 6">
    <name type="scientific">Pseudomonas prosekii</name>
    <dbReference type="NCBI Taxonomy" id="1148509"/>
    <lineage>
        <taxon>Bacteria</taxon>
        <taxon>Pseudomonadati</taxon>
        <taxon>Pseudomonadota</taxon>
        <taxon>Gammaproteobacteria</taxon>
        <taxon>Pseudomonadales</taxon>
        <taxon>Pseudomonadaceae</taxon>
        <taxon>Pseudomonas</taxon>
    </lineage>
</organism>
<comment type="caution">
    <text evidence="5">The sequence shown here is derived from an EMBL/GenBank/DDBJ whole genome shotgun (WGS) entry which is preliminary data.</text>
</comment>
<dbReference type="InterPro" id="IPR050109">
    <property type="entry name" value="HTH-type_TetR-like_transc_reg"/>
</dbReference>
<dbReference type="GO" id="GO:0000976">
    <property type="term" value="F:transcription cis-regulatory region binding"/>
    <property type="evidence" value="ECO:0007669"/>
    <property type="project" value="TreeGrafter"/>
</dbReference>
<dbReference type="OrthoDB" id="9809772at2"/>
<name>A0A2U2D0H1_9PSED</name>
<dbReference type="GO" id="GO:0003700">
    <property type="term" value="F:DNA-binding transcription factor activity"/>
    <property type="evidence" value="ECO:0007669"/>
    <property type="project" value="TreeGrafter"/>
</dbReference>
<dbReference type="InterPro" id="IPR009057">
    <property type="entry name" value="Homeodomain-like_sf"/>
</dbReference>
<feature type="region of interest" description="Disordered" evidence="3">
    <location>
        <begin position="1"/>
        <end position="25"/>
    </location>
</feature>
<evidence type="ECO:0000256" key="3">
    <source>
        <dbReference type="SAM" id="MobiDB-lite"/>
    </source>
</evidence>
<gene>
    <name evidence="5" type="ORF">C9I49_27320</name>
</gene>
<evidence type="ECO:0000256" key="1">
    <source>
        <dbReference type="ARBA" id="ARBA00023125"/>
    </source>
</evidence>
<dbReference type="InterPro" id="IPR036271">
    <property type="entry name" value="Tet_transcr_reg_TetR-rel_C_sf"/>
</dbReference>
<dbReference type="PRINTS" id="PR00455">
    <property type="entry name" value="HTHTETR"/>
</dbReference>
<feature type="DNA-binding region" description="H-T-H motif" evidence="2">
    <location>
        <begin position="48"/>
        <end position="67"/>
    </location>
</feature>